<protein>
    <recommendedName>
        <fullName evidence="9">FlgD/Vpr Ig-like domain-containing protein</fullName>
    </recommendedName>
</protein>
<dbReference type="SMART" id="SM00710">
    <property type="entry name" value="PbH1"/>
    <property type="match status" value="7"/>
</dbReference>
<gene>
    <name evidence="10" type="ORF">AMJ40_06450</name>
</gene>
<evidence type="ECO:0000256" key="1">
    <source>
        <dbReference type="ARBA" id="ARBA00004196"/>
    </source>
</evidence>
<dbReference type="NCBIfam" id="TIGR04183">
    <property type="entry name" value="Por_Secre_tail"/>
    <property type="match status" value="1"/>
</dbReference>
<comment type="subcellular location">
    <subcellularLocation>
        <location evidence="1">Cell envelope</location>
    </subcellularLocation>
    <subcellularLocation>
        <location evidence="2">Cell outer membrane</location>
    </subcellularLocation>
    <subcellularLocation>
        <location evidence="3">Secreted</location>
    </subcellularLocation>
</comment>
<feature type="domain" description="FlgD/Vpr Ig-like" evidence="9">
    <location>
        <begin position="515"/>
        <end position="571"/>
    </location>
</feature>
<comment type="caution">
    <text evidence="10">The sequence shown here is derived from an EMBL/GenBank/DDBJ whole genome shotgun (WGS) entry which is preliminary data.</text>
</comment>
<accession>A0A0S7WFV7</accession>
<dbReference type="SUPFAM" id="SSF51126">
    <property type="entry name" value="Pectin lyase-like"/>
    <property type="match status" value="2"/>
</dbReference>
<evidence type="ECO:0000313" key="10">
    <source>
        <dbReference type="EMBL" id="KPJ49015.1"/>
    </source>
</evidence>
<dbReference type="Pfam" id="PF13860">
    <property type="entry name" value="FlgD_ig"/>
    <property type="match status" value="1"/>
</dbReference>
<organism evidence="10 11">
    <name type="scientific">candidate division TA06 bacterium DG_26</name>
    <dbReference type="NCBI Taxonomy" id="1703771"/>
    <lineage>
        <taxon>Bacteria</taxon>
        <taxon>Bacteria division TA06</taxon>
    </lineage>
</organism>
<sequence>MQRVAVLTGTVIAMLSLFGTASSTIWHVHPDSAISAIQAGIDSSSSGDTVLVYPATYVENINFDGKNIILGSLFLITGDMSYISSTVIDGDSSGPVVVFENGEDHTAIITGFTIRNGRSEYGGGIYCDSSSPSLSDLVVSENAASSIAASGGGIYCYGSSPRLINVTVSQNAAYGELTAAGGGIYFDSSNANLTNVTVSGNSAYGDVASGGGISCGMNSSLSLTDCIINGNSAHRLTVWSGGGGIRCGLGSSLSLTDCIIRANTVADEGGGIHCQFNSASLTNVVISENTAYHGGAIYFGPMSAANLTNVTLGENSAHFGGGIYSESRATPSLVNATITGNTAGQSGGGVYCADSSSPSLSNCVLWNDTPEEIHFDHRYRSNTITIYYSDIQGDSAGIVTNDNGTVYWLEGNIDADPLFADTTNADFSLTQGSPCIDAGTPDTTGLSLPPWDILDNQRIWDGNGDEVAIIDMGAYEYGAPAVGIEPEVVIERRPRPFLRNYPNPFGSHTVIQYGMPDEAKVTLKVYNLLGQEIKVLADEFQDRGIHVVSWDGRDNHGQKVSSGTYFLRLEVTWPGFFRVYVEEFTATRKVCVVR</sequence>
<keyword evidence="5 8" id="KW-0732">Signal</keyword>
<keyword evidence="4" id="KW-0964">Secreted</keyword>
<dbReference type="InterPro" id="IPR059226">
    <property type="entry name" value="Choice_anch_Q_dom"/>
</dbReference>
<dbReference type="EMBL" id="LIZT01000079">
    <property type="protein sequence ID" value="KPJ49015.1"/>
    <property type="molecule type" value="Genomic_DNA"/>
</dbReference>
<dbReference type="InterPro" id="IPR026444">
    <property type="entry name" value="Secre_tail"/>
</dbReference>
<dbReference type="Gene3D" id="2.160.20.10">
    <property type="entry name" value="Single-stranded right-handed beta-helix, Pectin lyase-like"/>
    <property type="match status" value="1"/>
</dbReference>
<evidence type="ECO:0000256" key="5">
    <source>
        <dbReference type="ARBA" id="ARBA00022729"/>
    </source>
</evidence>
<dbReference type="InterPro" id="IPR025965">
    <property type="entry name" value="FlgD/Vpr_Ig-like"/>
</dbReference>
<reference evidence="10 11" key="1">
    <citation type="journal article" date="2015" name="Microbiome">
        <title>Genomic resolution of linkages in carbon, nitrogen, and sulfur cycling among widespread estuary sediment bacteria.</title>
        <authorList>
            <person name="Baker B.J."/>
            <person name="Lazar C.S."/>
            <person name="Teske A.P."/>
            <person name="Dick G.J."/>
        </authorList>
    </citation>
    <scope>NUCLEOTIDE SEQUENCE [LARGE SCALE GENOMIC DNA]</scope>
    <source>
        <strain evidence="10">DG_26</strain>
    </source>
</reference>
<dbReference type="GO" id="GO:0005576">
    <property type="term" value="C:extracellular region"/>
    <property type="evidence" value="ECO:0007669"/>
    <property type="project" value="UniProtKB-SubCell"/>
</dbReference>
<evidence type="ECO:0000256" key="4">
    <source>
        <dbReference type="ARBA" id="ARBA00022525"/>
    </source>
</evidence>
<evidence type="ECO:0000259" key="9">
    <source>
        <dbReference type="Pfam" id="PF13860"/>
    </source>
</evidence>
<dbReference type="InterPro" id="IPR011050">
    <property type="entry name" value="Pectin_lyase_fold/virulence"/>
</dbReference>
<dbReference type="PANTHER" id="PTHR11319">
    <property type="entry name" value="G PROTEIN-COUPLED RECEPTOR-RELATED"/>
    <property type="match status" value="1"/>
</dbReference>
<evidence type="ECO:0000313" key="11">
    <source>
        <dbReference type="Proteomes" id="UP000051124"/>
    </source>
</evidence>
<name>A0A0S7WFV7_UNCT6</name>
<feature type="signal peptide" evidence="8">
    <location>
        <begin position="1"/>
        <end position="21"/>
    </location>
</feature>
<dbReference type="GO" id="GO:0009279">
    <property type="term" value="C:cell outer membrane"/>
    <property type="evidence" value="ECO:0007669"/>
    <property type="project" value="UniProtKB-SubCell"/>
</dbReference>
<dbReference type="InterPro" id="IPR006626">
    <property type="entry name" value="PbH1"/>
</dbReference>
<dbReference type="Pfam" id="PF02415">
    <property type="entry name" value="Chlam_PMP"/>
    <property type="match status" value="1"/>
</dbReference>
<keyword evidence="6" id="KW-0472">Membrane</keyword>
<evidence type="ECO:0000256" key="7">
    <source>
        <dbReference type="ARBA" id="ARBA00023237"/>
    </source>
</evidence>
<dbReference type="Proteomes" id="UP000051124">
    <property type="component" value="Unassembled WGS sequence"/>
</dbReference>
<keyword evidence="7" id="KW-0998">Cell outer membrane</keyword>
<dbReference type="InterPro" id="IPR003368">
    <property type="entry name" value="POMP_repeat"/>
</dbReference>
<feature type="chain" id="PRO_5006639413" description="FlgD/Vpr Ig-like domain-containing protein" evidence="8">
    <location>
        <begin position="22"/>
        <end position="594"/>
    </location>
</feature>
<evidence type="ECO:0000256" key="6">
    <source>
        <dbReference type="ARBA" id="ARBA00023136"/>
    </source>
</evidence>
<evidence type="ECO:0000256" key="8">
    <source>
        <dbReference type="SAM" id="SignalP"/>
    </source>
</evidence>
<proteinExistence type="predicted"/>
<evidence type="ECO:0000256" key="3">
    <source>
        <dbReference type="ARBA" id="ARBA00004613"/>
    </source>
</evidence>
<dbReference type="PANTHER" id="PTHR11319:SF35">
    <property type="entry name" value="OUTER MEMBRANE PROTEIN PMPC-RELATED"/>
    <property type="match status" value="1"/>
</dbReference>
<dbReference type="InterPro" id="IPR012334">
    <property type="entry name" value="Pectin_lyas_fold"/>
</dbReference>
<dbReference type="NCBIfam" id="NF041518">
    <property type="entry name" value="choice_anch_Q"/>
    <property type="match status" value="1"/>
</dbReference>
<dbReference type="Gene3D" id="2.60.40.4070">
    <property type="match status" value="1"/>
</dbReference>
<dbReference type="PATRIC" id="fig|1703771.3.peg.638"/>
<dbReference type="AlphaFoldDB" id="A0A0S7WFV7"/>
<evidence type="ECO:0000256" key="2">
    <source>
        <dbReference type="ARBA" id="ARBA00004442"/>
    </source>
</evidence>